<evidence type="ECO:0000313" key="2">
    <source>
        <dbReference type="EMBL" id="GAA0539863.1"/>
    </source>
</evidence>
<evidence type="ECO:0000259" key="1">
    <source>
        <dbReference type="Pfam" id="PF04149"/>
    </source>
</evidence>
<gene>
    <name evidence="2" type="ORF">GCM10009533_43760</name>
</gene>
<sequence>MSAPNVDAHVWRKSSYSANNGECVEVAFALAAPDVAWEKSSYSSNGSDCVEIAVGGSAVGARDSKDPAGPALWFPAPRWGRFVSDLKAGRFDAA</sequence>
<dbReference type="Pfam" id="PF04149">
    <property type="entry name" value="DUF397"/>
    <property type="match status" value="2"/>
</dbReference>
<feature type="domain" description="DUF397" evidence="1">
    <location>
        <begin position="36"/>
        <end position="87"/>
    </location>
</feature>
<reference evidence="2 3" key="1">
    <citation type="journal article" date="2019" name="Int. J. Syst. Evol. Microbiol.">
        <title>The Global Catalogue of Microorganisms (GCM) 10K type strain sequencing project: providing services to taxonomists for standard genome sequencing and annotation.</title>
        <authorList>
            <consortium name="The Broad Institute Genomics Platform"/>
            <consortium name="The Broad Institute Genome Sequencing Center for Infectious Disease"/>
            <person name="Wu L."/>
            <person name="Ma J."/>
        </authorList>
    </citation>
    <scope>NUCLEOTIDE SEQUENCE [LARGE SCALE GENOMIC DNA]</scope>
    <source>
        <strain evidence="2 3">JCM 10303</strain>
    </source>
</reference>
<accession>A0ABN1DCD4</accession>
<dbReference type="Proteomes" id="UP001500729">
    <property type="component" value="Unassembled WGS sequence"/>
</dbReference>
<protein>
    <submittedName>
        <fullName evidence="2">DUF397 domain-containing protein</fullName>
    </submittedName>
</protein>
<dbReference type="InterPro" id="IPR007278">
    <property type="entry name" value="DUF397"/>
</dbReference>
<evidence type="ECO:0000313" key="3">
    <source>
        <dbReference type="Proteomes" id="UP001500729"/>
    </source>
</evidence>
<keyword evidence="3" id="KW-1185">Reference proteome</keyword>
<name>A0ABN1DCD4_SACER</name>
<dbReference type="RefSeq" id="WP_009945946.1">
    <property type="nucleotide sequence ID" value="NZ_BAAAGS010000030.1"/>
</dbReference>
<dbReference type="EMBL" id="BAAAGS010000030">
    <property type="protein sequence ID" value="GAA0539863.1"/>
    <property type="molecule type" value="Genomic_DNA"/>
</dbReference>
<proteinExistence type="predicted"/>
<organism evidence="2 3">
    <name type="scientific">Saccharopolyspora erythraea</name>
    <name type="common">Streptomyces erythraeus</name>
    <dbReference type="NCBI Taxonomy" id="1836"/>
    <lineage>
        <taxon>Bacteria</taxon>
        <taxon>Bacillati</taxon>
        <taxon>Actinomycetota</taxon>
        <taxon>Actinomycetes</taxon>
        <taxon>Pseudonocardiales</taxon>
        <taxon>Pseudonocardiaceae</taxon>
        <taxon>Saccharopolyspora</taxon>
    </lineage>
</organism>
<feature type="domain" description="DUF397" evidence="1">
    <location>
        <begin position="10"/>
        <end position="29"/>
    </location>
</feature>
<comment type="caution">
    <text evidence="2">The sequence shown here is derived from an EMBL/GenBank/DDBJ whole genome shotgun (WGS) entry which is preliminary data.</text>
</comment>